<dbReference type="RefSeq" id="WP_222012560.1">
    <property type="nucleotide sequence ID" value="NZ_JABTXI010000026.1"/>
</dbReference>
<organism evidence="1 2">
    <name type="scientific">Rhizobium bangladeshense</name>
    <dbReference type="NCBI Taxonomy" id="1138189"/>
    <lineage>
        <taxon>Bacteria</taxon>
        <taxon>Pseudomonadati</taxon>
        <taxon>Pseudomonadota</taxon>
        <taxon>Alphaproteobacteria</taxon>
        <taxon>Hyphomicrobiales</taxon>
        <taxon>Rhizobiaceae</taxon>
        <taxon>Rhizobium/Agrobacterium group</taxon>
        <taxon>Rhizobium</taxon>
    </lineage>
</organism>
<sequence length="159" mass="18077">MDQEIIAAVREVERAEAAAKQYFDMLWRIRDHLRIQQTEDDTPIPLARAVCHPILGGILRRDPRADVPGPAFTKASLELAIRKGTLQAVWKNNKLHVTPAALRAWVTLSEKERKQPPLKVAYENLDIKSNREKQQAMTSQNLLQQQLAALKAARKKGRK</sequence>
<proteinExistence type="predicted"/>
<protein>
    <submittedName>
        <fullName evidence="1">Uncharacterized protein</fullName>
    </submittedName>
</protein>
<reference evidence="1 2" key="1">
    <citation type="submission" date="2020-06" db="EMBL/GenBank/DDBJ databases">
        <title>Global-level population genomics: horizontal gene transfer, symbiosis and evolution in Rhizobia.</title>
        <authorList>
            <person name="Gai Y."/>
        </authorList>
    </citation>
    <scope>NUCLEOTIDE SEQUENCE [LARGE SCALE GENOMIC DNA]</scope>
    <source>
        <strain evidence="1 2">PLR6_1b</strain>
    </source>
</reference>
<comment type="caution">
    <text evidence="1">The sequence shown here is derived from an EMBL/GenBank/DDBJ whole genome shotgun (WGS) entry which is preliminary data.</text>
</comment>
<evidence type="ECO:0000313" key="1">
    <source>
        <dbReference type="EMBL" id="MBY3594267.1"/>
    </source>
</evidence>
<keyword evidence="2" id="KW-1185">Reference proteome</keyword>
<name>A0ABS7LS37_9HYPH</name>
<dbReference type="EMBL" id="JABTXI010000026">
    <property type="protein sequence ID" value="MBY3594267.1"/>
    <property type="molecule type" value="Genomic_DNA"/>
</dbReference>
<dbReference type="Proteomes" id="UP000720124">
    <property type="component" value="Unassembled WGS sequence"/>
</dbReference>
<accession>A0ABS7LS37</accession>
<evidence type="ECO:0000313" key="2">
    <source>
        <dbReference type="Proteomes" id="UP000720124"/>
    </source>
</evidence>
<gene>
    <name evidence="1" type="ORF">HJA87_31185</name>
</gene>